<dbReference type="PROSITE" id="PS51819">
    <property type="entry name" value="VOC"/>
    <property type="match status" value="1"/>
</dbReference>
<accession>A0A418UXR8</accession>
<dbReference type="PANTHER" id="PTHR40265">
    <property type="entry name" value="BLL2707 PROTEIN"/>
    <property type="match status" value="1"/>
</dbReference>
<evidence type="ECO:0000313" key="2">
    <source>
        <dbReference type="EMBL" id="RJF65853.1"/>
    </source>
</evidence>
<dbReference type="Gene3D" id="3.10.180.10">
    <property type="entry name" value="2,3-Dihydroxybiphenyl 1,2-Dioxygenase, domain 1"/>
    <property type="match status" value="1"/>
</dbReference>
<sequence>MSLQYVVGIDHAVVMVKDLDAAAANWQRLGFTLSPRGTHSPALGSGNYTIMFGEDYIELLGILNPTEHNAPSRAFLDARGDGIERIAFTTTDAAKGADELRDLGLDAIGPIDFGRPVPLPGGGEGEARFSIFQWPLTEAPAGLRIFACQHHTRDTVWIPELQRHANSATGLVRVLITAPRPESDARHMLRLIDGEQYSEPDGSVVVPSGEGRAEFVFLTRDTLAQQYPGVALDGVPDRGGAGLIIAVSDLAATAQAVGAAGKALGNSLVVPPSAANGVLLVFVQR</sequence>
<feature type="domain" description="VOC" evidence="1">
    <location>
        <begin position="8"/>
        <end position="150"/>
    </location>
</feature>
<dbReference type="AlphaFoldDB" id="A0A418UXR8"/>
<protein>
    <submittedName>
        <fullName evidence="2">VOC family protein</fullName>
    </submittedName>
</protein>
<evidence type="ECO:0000259" key="1">
    <source>
        <dbReference type="PROSITE" id="PS51819"/>
    </source>
</evidence>
<gene>
    <name evidence="2" type="ORF">D4Q52_24545</name>
</gene>
<dbReference type="InterPro" id="IPR037523">
    <property type="entry name" value="VOC_core"/>
</dbReference>
<dbReference type="EMBL" id="QYYD01000040">
    <property type="protein sequence ID" value="RJF65853.1"/>
    <property type="molecule type" value="Genomic_DNA"/>
</dbReference>
<dbReference type="Proteomes" id="UP000285523">
    <property type="component" value="Unassembled WGS sequence"/>
</dbReference>
<proteinExistence type="predicted"/>
<name>A0A418UXR8_RHOPL</name>
<dbReference type="Pfam" id="PF13468">
    <property type="entry name" value="Glyoxalase_3"/>
    <property type="match status" value="1"/>
</dbReference>
<evidence type="ECO:0000313" key="3">
    <source>
        <dbReference type="Proteomes" id="UP000285523"/>
    </source>
</evidence>
<dbReference type="InterPro" id="IPR029068">
    <property type="entry name" value="Glyas_Bleomycin-R_OHBP_Dase"/>
</dbReference>
<comment type="caution">
    <text evidence="2">The sequence shown here is derived from an EMBL/GenBank/DDBJ whole genome shotgun (WGS) entry which is preliminary data.</text>
</comment>
<dbReference type="SUPFAM" id="SSF54593">
    <property type="entry name" value="Glyoxalase/Bleomycin resistance protein/Dihydroxybiphenyl dioxygenase"/>
    <property type="match status" value="1"/>
</dbReference>
<dbReference type="PANTHER" id="PTHR40265:SF1">
    <property type="entry name" value="GLYOXALASE-LIKE DOMAIN-CONTAINING PROTEIN"/>
    <property type="match status" value="1"/>
</dbReference>
<reference evidence="2 3" key="1">
    <citation type="submission" date="2018-09" db="EMBL/GenBank/DDBJ databases">
        <title>Draft genome sequence of Rhodopseudomonas palustris 2.1.18.</title>
        <authorList>
            <person name="Robertson S.L."/>
            <person name="Meyer T.E."/>
            <person name="Kyndt J.A."/>
        </authorList>
    </citation>
    <scope>NUCLEOTIDE SEQUENCE [LARGE SCALE GENOMIC DNA]</scope>
    <source>
        <strain evidence="2 3">2.1.18</strain>
    </source>
</reference>
<dbReference type="RefSeq" id="WP_119859205.1">
    <property type="nucleotide sequence ID" value="NZ_QYYD01000040.1"/>
</dbReference>
<organism evidence="2 3">
    <name type="scientific">Rhodopseudomonas palustris</name>
    <dbReference type="NCBI Taxonomy" id="1076"/>
    <lineage>
        <taxon>Bacteria</taxon>
        <taxon>Pseudomonadati</taxon>
        <taxon>Pseudomonadota</taxon>
        <taxon>Alphaproteobacteria</taxon>
        <taxon>Hyphomicrobiales</taxon>
        <taxon>Nitrobacteraceae</taxon>
        <taxon>Rhodopseudomonas</taxon>
    </lineage>
</organism>
<dbReference type="InterPro" id="IPR025870">
    <property type="entry name" value="Glyoxalase-like_dom"/>
</dbReference>
<dbReference type="OrthoDB" id="9812467at2"/>